<reference evidence="1" key="1">
    <citation type="journal article" date="2019" name="bioRxiv">
        <title>The Genome of the Zebra Mussel, Dreissena polymorpha: A Resource for Invasive Species Research.</title>
        <authorList>
            <person name="McCartney M.A."/>
            <person name="Auch B."/>
            <person name="Kono T."/>
            <person name="Mallez S."/>
            <person name="Zhang Y."/>
            <person name="Obille A."/>
            <person name="Becker A."/>
            <person name="Abrahante J.E."/>
            <person name="Garbe J."/>
            <person name="Badalamenti J.P."/>
            <person name="Herman A."/>
            <person name="Mangelson H."/>
            <person name="Liachko I."/>
            <person name="Sullivan S."/>
            <person name="Sone E.D."/>
            <person name="Koren S."/>
            <person name="Silverstein K.A.T."/>
            <person name="Beckman K.B."/>
            <person name="Gohl D.M."/>
        </authorList>
    </citation>
    <scope>NUCLEOTIDE SEQUENCE</scope>
    <source>
        <strain evidence="1">Duluth1</strain>
        <tissue evidence="1">Whole animal</tissue>
    </source>
</reference>
<evidence type="ECO:0000313" key="1">
    <source>
        <dbReference type="EMBL" id="KAH3735440.1"/>
    </source>
</evidence>
<proteinExistence type="predicted"/>
<keyword evidence="2" id="KW-1185">Reference proteome</keyword>
<protein>
    <submittedName>
        <fullName evidence="1">Uncharacterized protein</fullName>
    </submittedName>
</protein>
<sequence length="153" mass="17394">MDTYYRDEASLRFLHPISNRDKNVRKHAFDAIIQTIETWLTGNFTPFNSLEQISGNGLHGGVAIAKLQERVPDLLRLRCCCPFKDIRDKTKTLLDELKKKGKAKGLKIPRGLPLVSTFIPDRESELTGCFTLLLVCFHPAGQQSIKYLYMGKI</sequence>
<evidence type="ECO:0000313" key="2">
    <source>
        <dbReference type="Proteomes" id="UP000828390"/>
    </source>
</evidence>
<dbReference type="AlphaFoldDB" id="A0A9D4CZY1"/>
<gene>
    <name evidence="1" type="ORF">DPMN_041969</name>
</gene>
<comment type="caution">
    <text evidence="1">The sequence shown here is derived from an EMBL/GenBank/DDBJ whole genome shotgun (WGS) entry which is preliminary data.</text>
</comment>
<organism evidence="1 2">
    <name type="scientific">Dreissena polymorpha</name>
    <name type="common">Zebra mussel</name>
    <name type="synonym">Mytilus polymorpha</name>
    <dbReference type="NCBI Taxonomy" id="45954"/>
    <lineage>
        <taxon>Eukaryota</taxon>
        <taxon>Metazoa</taxon>
        <taxon>Spiralia</taxon>
        <taxon>Lophotrochozoa</taxon>
        <taxon>Mollusca</taxon>
        <taxon>Bivalvia</taxon>
        <taxon>Autobranchia</taxon>
        <taxon>Heteroconchia</taxon>
        <taxon>Euheterodonta</taxon>
        <taxon>Imparidentia</taxon>
        <taxon>Neoheterodontei</taxon>
        <taxon>Myida</taxon>
        <taxon>Dreissenoidea</taxon>
        <taxon>Dreissenidae</taxon>
        <taxon>Dreissena</taxon>
    </lineage>
</organism>
<dbReference type="Proteomes" id="UP000828390">
    <property type="component" value="Unassembled WGS sequence"/>
</dbReference>
<dbReference type="EMBL" id="JAIWYP010000011">
    <property type="protein sequence ID" value="KAH3735440.1"/>
    <property type="molecule type" value="Genomic_DNA"/>
</dbReference>
<accession>A0A9D4CZY1</accession>
<reference evidence="1" key="2">
    <citation type="submission" date="2020-11" db="EMBL/GenBank/DDBJ databases">
        <authorList>
            <person name="McCartney M.A."/>
            <person name="Auch B."/>
            <person name="Kono T."/>
            <person name="Mallez S."/>
            <person name="Becker A."/>
            <person name="Gohl D.M."/>
            <person name="Silverstein K.A.T."/>
            <person name="Koren S."/>
            <person name="Bechman K.B."/>
            <person name="Herman A."/>
            <person name="Abrahante J.E."/>
            <person name="Garbe J."/>
        </authorList>
    </citation>
    <scope>NUCLEOTIDE SEQUENCE</scope>
    <source>
        <strain evidence="1">Duluth1</strain>
        <tissue evidence="1">Whole animal</tissue>
    </source>
</reference>
<name>A0A9D4CZY1_DREPO</name>